<keyword evidence="3" id="KW-0238">DNA-binding</keyword>
<dbReference type="PROSITE" id="PS50931">
    <property type="entry name" value="HTH_LYSR"/>
    <property type="match status" value="1"/>
</dbReference>
<evidence type="ECO:0000313" key="7">
    <source>
        <dbReference type="Proteomes" id="UP001500994"/>
    </source>
</evidence>
<dbReference type="RefSeq" id="WP_344575311.1">
    <property type="nucleotide sequence ID" value="NZ_BAAARK010000006.1"/>
</dbReference>
<name>A0ABN3RQQ7_9ACTN</name>
<protein>
    <submittedName>
        <fullName evidence="6">LysR family transcriptional regulator</fullName>
    </submittedName>
</protein>
<sequence length="313" mass="32677">MTGGLSLRQLEYLTTVADEGRLTPAAARLFVTVPTLSQQLKTLERGVGTALVERGANGVRLTAAGEAFLPFARAALRSARLAQEAARAADARRRAAVRLVTLPPLLPGLLPALVDTARAHVDAPLVVEVREESRQLRAAVRSGAADVAVGPRPGRWDGRIDCLAAEEAVIVCASDDPLAGRESPLENLLQRDWIVHHGEGWDPQDLTAGAPGGDALRWPFPVAEVPTVEAAVVLAVAGAGVTVAPRSALPDGAADCVIRLAPRQIRETSIYRAAGAAAPVERCCQALRTAVARAARSAEATGGADEQQRPPAG</sequence>
<feature type="domain" description="HTH lysR-type" evidence="5">
    <location>
        <begin position="5"/>
        <end position="62"/>
    </location>
</feature>
<keyword evidence="4" id="KW-0804">Transcription</keyword>
<dbReference type="InterPro" id="IPR036390">
    <property type="entry name" value="WH_DNA-bd_sf"/>
</dbReference>
<evidence type="ECO:0000256" key="1">
    <source>
        <dbReference type="ARBA" id="ARBA00009437"/>
    </source>
</evidence>
<evidence type="ECO:0000256" key="4">
    <source>
        <dbReference type="ARBA" id="ARBA00023163"/>
    </source>
</evidence>
<evidence type="ECO:0000256" key="3">
    <source>
        <dbReference type="ARBA" id="ARBA00023125"/>
    </source>
</evidence>
<reference evidence="6 7" key="1">
    <citation type="journal article" date="2019" name="Int. J. Syst. Evol. Microbiol.">
        <title>The Global Catalogue of Microorganisms (GCM) 10K type strain sequencing project: providing services to taxonomists for standard genome sequencing and annotation.</title>
        <authorList>
            <consortium name="The Broad Institute Genomics Platform"/>
            <consortium name="The Broad Institute Genome Sequencing Center for Infectious Disease"/>
            <person name="Wu L."/>
            <person name="Ma J."/>
        </authorList>
    </citation>
    <scope>NUCLEOTIDE SEQUENCE [LARGE SCALE GENOMIC DNA]</scope>
    <source>
        <strain evidence="6 7">JCM 16374</strain>
    </source>
</reference>
<dbReference type="InterPro" id="IPR036388">
    <property type="entry name" value="WH-like_DNA-bd_sf"/>
</dbReference>
<organism evidence="6 7">
    <name type="scientific">Streptomyces lunalinharesii</name>
    <dbReference type="NCBI Taxonomy" id="333384"/>
    <lineage>
        <taxon>Bacteria</taxon>
        <taxon>Bacillati</taxon>
        <taxon>Actinomycetota</taxon>
        <taxon>Actinomycetes</taxon>
        <taxon>Kitasatosporales</taxon>
        <taxon>Streptomycetaceae</taxon>
        <taxon>Streptomyces</taxon>
    </lineage>
</organism>
<evidence type="ECO:0000259" key="5">
    <source>
        <dbReference type="PROSITE" id="PS50931"/>
    </source>
</evidence>
<dbReference type="Proteomes" id="UP001500994">
    <property type="component" value="Unassembled WGS sequence"/>
</dbReference>
<evidence type="ECO:0000313" key="6">
    <source>
        <dbReference type="EMBL" id="GAA2658427.1"/>
    </source>
</evidence>
<dbReference type="Gene3D" id="3.40.190.10">
    <property type="entry name" value="Periplasmic binding protein-like II"/>
    <property type="match status" value="2"/>
</dbReference>
<dbReference type="InterPro" id="IPR005119">
    <property type="entry name" value="LysR_subst-bd"/>
</dbReference>
<keyword evidence="2" id="KW-0805">Transcription regulation</keyword>
<comment type="similarity">
    <text evidence="1">Belongs to the LysR transcriptional regulatory family.</text>
</comment>
<dbReference type="Pfam" id="PF03466">
    <property type="entry name" value="LysR_substrate"/>
    <property type="match status" value="1"/>
</dbReference>
<comment type="caution">
    <text evidence="6">The sequence shown here is derived from an EMBL/GenBank/DDBJ whole genome shotgun (WGS) entry which is preliminary data.</text>
</comment>
<proteinExistence type="inferred from homology"/>
<evidence type="ECO:0000256" key="2">
    <source>
        <dbReference type="ARBA" id="ARBA00023015"/>
    </source>
</evidence>
<dbReference type="PANTHER" id="PTHR30346">
    <property type="entry name" value="TRANSCRIPTIONAL DUAL REGULATOR HCAR-RELATED"/>
    <property type="match status" value="1"/>
</dbReference>
<gene>
    <name evidence="6" type="ORF">GCM10009864_26410</name>
</gene>
<dbReference type="InterPro" id="IPR000847">
    <property type="entry name" value="LysR_HTH_N"/>
</dbReference>
<keyword evidence="7" id="KW-1185">Reference proteome</keyword>
<accession>A0ABN3RQQ7</accession>
<dbReference type="Pfam" id="PF00126">
    <property type="entry name" value="HTH_1"/>
    <property type="match status" value="1"/>
</dbReference>
<dbReference type="SUPFAM" id="SSF53850">
    <property type="entry name" value="Periplasmic binding protein-like II"/>
    <property type="match status" value="1"/>
</dbReference>
<dbReference type="PANTHER" id="PTHR30346:SF29">
    <property type="entry name" value="LYSR SUBSTRATE-BINDING"/>
    <property type="match status" value="1"/>
</dbReference>
<dbReference type="Gene3D" id="1.10.10.10">
    <property type="entry name" value="Winged helix-like DNA-binding domain superfamily/Winged helix DNA-binding domain"/>
    <property type="match status" value="1"/>
</dbReference>
<dbReference type="SUPFAM" id="SSF46785">
    <property type="entry name" value="Winged helix' DNA-binding domain"/>
    <property type="match status" value="1"/>
</dbReference>
<dbReference type="EMBL" id="BAAARK010000006">
    <property type="protein sequence ID" value="GAA2658427.1"/>
    <property type="molecule type" value="Genomic_DNA"/>
</dbReference>